<proteinExistence type="inferred from homology"/>
<comment type="subcellular location">
    <subcellularLocation>
        <location evidence="1">Cell membrane</location>
        <topology evidence="1">Single-pass membrane protein</topology>
    </subcellularLocation>
</comment>
<name>A0A1I7EZK5_9FIRM</name>
<keyword evidence="9 11" id="KW-0472">Membrane</keyword>
<dbReference type="GO" id="GO:0015031">
    <property type="term" value="P:protein transport"/>
    <property type="evidence" value="ECO:0007669"/>
    <property type="project" value="UniProtKB-KW"/>
</dbReference>
<keyword evidence="4" id="KW-1003">Cell membrane</keyword>
<evidence type="ECO:0000256" key="6">
    <source>
        <dbReference type="ARBA" id="ARBA00022927"/>
    </source>
</evidence>
<keyword evidence="6" id="KW-0653">Protein transport</keyword>
<dbReference type="Proteomes" id="UP000198817">
    <property type="component" value="Unassembled WGS sequence"/>
</dbReference>
<dbReference type="PRINTS" id="PR01853">
    <property type="entry name" value="YAJCTRNLCASE"/>
</dbReference>
<protein>
    <submittedName>
        <fullName evidence="12">Preprotein translocase, YajC subunit</fullName>
    </submittedName>
</protein>
<reference evidence="12 13" key="1">
    <citation type="submission" date="2016-10" db="EMBL/GenBank/DDBJ databases">
        <authorList>
            <person name="de Groot N.N."/>
        </authorList>
    </citation>
    <scope>NUCLEOTIDE SEQUENCE [LARGE SCALE GENOMIC DNA]</scope>
    <source>
        <strain evidence="12 13">KHGC13</strain>
    </source>
</reference>
<dbReference type="InterPro" id="IPR003849">
    <property type="entry name" value="Preprotein_translocase_YajC"/>
</dbReference>
<keyword evidence="5 11" id="KW-0812">Transmembrane</keyword>
<feature type="region of interest" description="Disordered" evidence="10">
    <location>
        <begin position="103"/>
        <end position="153"/>
    </location>
</feature>
<evidence type="ECO:0000256" key="7">
    <source>
        <dbReference type="ARBA" id="ARBA00022989"/>
    </source>
</evidence>
<gene>
    <name evidence="12" type="ORF">SAMN05216508_101138</name>
</gene>
<keyword evidence="7 11" id="KW-1133">Transmembrane helix</keyword>
<comment type="similarity">
    <text evidence="2">Belongs to the YajC family.</text>
</comment>
<evidence type="ECO:0000313" key="12">
    <source>
        <dbReference type="EMBL" id="SFU29337.1"/>
    </source>
</evidence>
<dbReference type="RefSeq" id="WP_242869532.1">
    <property type="nucleotide sequence ID" value="NZ_CACVNK010000007.1"/>
</dbReference>
<feature type="transmembrane region" description="Helical" evidence="11">
    <location>
        <begin position="15"/>
        <end position="35"/>
    </location>
</feature>
<evidence type="ECO:0000256" key="11">
    <source>
        <dbReference type="SAM" id="Phobius"/>
    </source>
</evidence>
<keyword evidence="3" id="KW-0813">Transport</keyword>
<evidence type="ECO:0000313" key="13">
    <source>
        <dbReference type="Proteomes" id="UP000198817"/>
    </source>
</evidence>
<evidence type="ECO:0000256" key="4">
    <source>
        <dbReference type="ARBA" id="ARBA00022475"/>
    </source>
</evidence>
<evidence type="ECO:0000256" key="9">
    <source>
        <dbReference type="ARBA" id="ARBA00023136"/>
    </source>
</evidence>
<keyword evidence="8" id="KW-0811">Translocation</keyword>
<sequence length="153" mass="17047">MLNQSILLAKAQSNATGGFMSFGILIVFIVIMYFFMIRPQRKKDKETQEMRNAIKVGDDIITIGGIVGKVVKVREESLVIAVGADKVKFEVMKWSVSTVLGAGEKASEKKSAASREEKAEEEKNGKKNSIRILKKKEDEEAQTPEQPAEKEEK</sequence>
<feature type="compositionally biased region" description="Basic and acidic residues" evidence="10">
    <location>
        <begin position="105"/>
        <end position="125"/>
    </location>
</feature>
<keyword evidence="13" id="KW-1185">Reference proteome</keyword>
<dbReference type="GeneID" id="78353609"/>
<evidence type="ECO:0000256" key="8">
    <source>
        <dbReference type="ARBA" id="ARBA00023010"/>
    </source>
</evidence>
<evidence type="ECO:0000256" key="5">
    <source>
        <dbReference type="ARBA" id="ARBA00022692"/>
    </source>
</evidence>
<dbReference type="GO" id="GO:0005886">
    <property type="term" value="C:plasma membrane"/>
    <property type="evidence" value="ECO:0007669"/>
    <property type="project" value="UniProtKB-SubCell"/>
</dbReference>
<evidence type="ECO:0000256" key="2">
    <source>
        <dbReference type="ARBA" id="ARBA00006742"/>
    </source>
</evidence>
<dbReference type="AlphaFoldDB" id="A0A1I7EZK5"/>
<evidence type="ECO:0000256" key="1">
    <source>
        <dbReference type="ARBA" id="ARBA00004162"/>
    </source>
</evidence>
<dbReference type="STRING" id="155865.SAMN05216515_102139"/>
<dbReference type="PANTHER" id="PTHR33909">
    <property type="entry name" value="SEC TRANSLOCON ACCESSORY COMPLEX SUBUNIT YAJC"/>
    <property type="match status" value="1"/>
</dbReference>
<dbReference type="EMBL" id="FPBT01000001">
    <property type="protein sequence ID" value="SFU29337.1"/>
    <property type="molecule type" value="Genomic_DNA"/>
</dbReference>
<evidence type="ECO:0000256" key="3">
    <source>
        <dbReference type="ARBA" id="ARBA00022448"/>
    </source>
</evidence>
<accession>A0A1I7EZK5</accession>
<evidence type="ECO:0000256" key="10">
    <source>
        <dbReference type="SAM" id="MobiDB-lite"/>
    </source>
</evidence>
<dbReference type="SMART" id="SM01323">
    <property type="entry name" value="YajC"/>
    <property type="match status" value="1"/>
</dbReference>
<dbReference type="Pfam" id="PF02699">
    <property type="entry name" value="YajC"/>
    <property type="match status" value="1"/>
</dbReference>
<dbReference type="NCBIfam" id="TIGR00739">
    <property type="entry name" value="yajC"/>
    <property type="match status" value="1"/>
</dbReference>
<organism evidence="12 13">
    <name type="scientific">Eubacterium pyruvativorans</name>
    <dbReference type="NCBI Taxonomy" id="155865"/>
    <lineage>
        <taxon>Bacteria</taxon>
        <taxon>Bacillati</taxon>
        <taxon>Bacillota</taxon>
        <taxon>Clostridia</taxon>
        <taxon>Eubacteriales</taxon>
        <taxon>Eubacteriaceae</taxon>
        <taxon>Eubacterium</taxon>
    </lineage>
</organism>
<dbReference type="PANTHER" id="PTHR33909:SF1">
    <property type="entry name" value="SEC TRANSLOCON ACCESSORY COMPLEX SUBUNIT YAJC"/>
    <property type="match status" value="1"/>
</dbReference>